<evidence type="ECO:0000256" key="2">
    <source>
        <dbReference type="ARBA" id="ARBA00022729"/>
    </source>
</evidence>
<dbReference type="PIRSF" id="PIRSF002825">
    <property type="entry name" value="CfbpA"/>
    <property type="match status" value="1"/>
</dbReference>
<dbReference type="PROSITE" id="PS51257">
    <property type="entry name" value="PROKAR_LIPOPROTEIN"/>
    <property type="match status" value="1"/>
</dbReference>
<name>A0ABV7XB02_9SPHN</name>
<evidence type="ECO:0000256" key="1">
    <source>
        <dbReference type="ARBA" id="ARBA00008520"/>
    </source>
</evidence>
<accession>A0ABV7XB02</accession>
<dbReference type="Proteomes" id="UP001595615">
    <property type="component" value="Unassembled WGS sequence"/>
</dbReference>
<comment type="similarity">
    <text evidence="1">Belongs to the bacterial solute-binding protein 1 family.</text>
</comment>
<protein>
    <submittedName>
        <fullName evidence="3">Extracellular solute-binding protein</fullName>
    </submittedName>
</protein>
<sequence length="352" mass="37583">MKLRFAVTAISALVLAACSGGEETKGDAAATEGAGSKEVNLYTARHYDSDLPLYERFTQETGIKINRIEGRADELVARMKSEGATSPADVFITADAGALWRAQKEGLFQPVQSATLDARVPANLREPAGNWYGFTRRARIVAYDKAKVKPEEIDSYEKLATPRFKGKICVRSSDSVYNLSLVGALIEAWGAEKAGEWSRGIVTNMARPPEGGDRDQIRAVAAGVCEVAITNSYYYIRMASGDDAADRKVIEKVALGFPSLDGKGAHVNISGGGVAANAPNKANAIKLLEFFASAETQAHIAANNNEYPASPDVPAPAPVDAYANFTANPMSAAAFAARQPEAQTMMSEAGWR</sequence>
<keyword evidence="2" id="KW-0732">Signal</keyword>
<evidence type="ECO:0000313" key="3">
    <source>
        <dbReference type="EMBL" id="MFC3713006.1"/>
    </source>
</evidence>
<dbReference type="InterPro" id="IPR006059">
    <property type="entry name" value="SBP"/>
</dbReference>
<dbReference type="EMBL" id="JBHRXV010000009">
    <property type="protein sequence ID" value="MFC3713006.1"/>
    <property type="molecule type" value="Genomic_DNA"/>
</dbReference>
<dbReference type="PANTHER" id="PTHR30006">
    <property type="entry name" value="THIAMINE-BINDING PERIPLASMIC PROTEIN-RELATED"/>
    <property type="match status" value="1"/>
</dbReference>
<dbReference type="PANTHER" id="PTHR30006:SF15">
    <property type="entry name" value="IRON-UTILIZATION PERIPLASMIC PROTEIN"/>
    <property type="match status" value="1"/>
</dbReference>
<dbReference type="SUPFAM" id="SSF53850">
    <property type="entry name" value="Periplasmic binding protein-like II"/>
    <property type="match status" value="1"/>
</dbReference>
<keyword evidence="4" id="KW-1185">Reference proteome</keyword>
<dbReference type="InterPro" id="IPR026045">
    <property type="entry name" value="Ferric-bd"/>
</dbReference>
<dbReference type="Pfam" id="PF13416">
    <property type="entry name" value="SBP_bac_8"/>
    <property type="match status" value="1"/>
</dbReference>
<evidence type="ECO:0000313" key="4">
    <source>
        <dbReference type="Proteomes" id="UP001595615"/>
    </source>
</evidence>
<gene>
    <name evidence="3" type="ORF">ACFOMD_10510</name>
</gene>
<dbReference type="Gene3D" id="3.40.190.10">
    <property type="entry name" value="Periplasmic binding protein-like II"/>
    <property type="match status" value="2"/>
</dbReference>
<dbReference type="RefSeq" id="WP_380861044.1">
    <property type="nucleotide sequence ID" value="NZ_JBHRXV010000009.1"/>
</dbReference>
<proteinExistence type="inferred from homology"/>
<comment type="caution">
    <text evidence="3">The sequence shown here is derived from an EMBL/GenBank/DDBJ whole genome shotgun (WGS) entry which is preliminary data.</text>
</comment>
<reference evidence="4" key="1">
    <citation type="journal article" date="2019" name="Int. J. Syst. Evol. Microbiol.">
        <title>The Global Catalogue of Microorganisms (GCM) 10K type strain sequencing project: providing services to taxonomists for standard genome sequencing and annotation.</title>
        <authorList>
            <consortium name="The Broad Institute Genomics Platform"/>
            <consortium name="The Broad Institute Genome Sequencing Center for Infectious Disease"/>
            <person name="Wu L."/>
            <person name="Ma J."/>
        </authorList>
    </citation>
    <scope>NUCLEOTIDE SEQUENCE [LARGE SCALE GENOMIC DNA]</scope>
    <source>
        <strain evidence="4">KCTC 42644</strain>
    </source>
</reference>
<organism evidence="3 4">
    <name type="scientific">Sphingoaurantiacus capsulatus</name>
    <dbReference type="NCBI Taxonomy" id="1771310"/>
    <lineage>
        <taxon>Bacteria</taxon>
        <taxon>Pseudomonadati</taxon>
        <taxon>Pseudomonadota</taxon>
        <taxon>Alphaproteobacteria</taxon>
        <taxon>Sphingomonadales</taxon>
        <taxon>Sphingosinicellaceae</taxon>
        <taxon>Sphingoaurantiacus</taxon>
    </lineage>
</organism>